<accession>A0A5B8RX31</accession>
<dbReference type="PROSITE" id="PS51740">
    <property type="entry name" value="SPOVT_ABRB"/>
    <property type="match status" value="1"/>
</dbReference>
<proteinExistence type="predicted"/>
<dbReference type="InterPro" id="IPR007159">
    <property type="entry name" value="SpoVT-AbrB_dom"/>
</dbReference>
<dbReference type="SUPFAM" id="SSF89447">
    <property type="entry name" value="AbrB/MazE/MraZ-like"/>
    <property type="match status" value="1"/>
</dbReference>
<name>A0A5B8RX31_9BURK</name>
<feature type="domain" description="SpoVT-AbrB" evidence="2">
    <location>
        <begin position="1"/>
        <end position="47"/>
    </location>
</feature>
<keyword evidence="4" id="KW-1185">Reference proteome</keyword>
<protein>
    <submittedName>
        <fullName evidence="3">AbrB/MazE/SpoVT family DNA-binding domain-containing protein</fullName>
    </submittedName>
</protein>
<evidence type="ECO:0000313" key="3">
    <source>
        <dbReference type="EMBL" id="QEA13222.1"/>
    </source>
</evidence>
<dbReference type="SMART" id="SM00966">
    <property type="entry name" value="SpoVT_AbrB"/>
    <property type="match status" value="1"/>
</dbReference>
<evidence type="ECO:0000259" key="2">
    <source>
        <dbReference type="PROSITE" id="PS51740"/>
    </source>
</evidence>
<keyword evidence="1 3" id="KW-0238">DNA-binding</keyword>
<gene>
    <name evidence="3" type="ORF">FOZ74_09385</name>
</gene>
<dbReference type="Pfam" id="PF04014">
    <property type="entry name" value="MazE_antitoxin"/>
    <property type="match status" value="1"/>
</dbReference>
<organism evidence="3 4">
    <name type="scientific">Comamonas flocculans</name>
    <dbReference type="NCBI Taxonomy" id="2597701"/>
    <lineage>
        <taxon>Bacteria</taxon>
        <taxon>Pseudomonadati</taxon>
        <taxon>Pseudomonadota</taxon>
        <taxon>Betaproteobacteria</taxon>
        <taxon>Burkholderiales</taxon>
        <taxon>Comamonadaceae</taxon>
        <taxon>Comamonas</taxon>
    </lineage>
</organism>
<dbReference type="AlphaFoldDB" id="A0A5B8RX31"/>
<dbReference type="NCBIfam" id="TIGR01439">
    <property type="entry name" value="lp_hng_hel_AbrB"/>
    <property type="match status" value="1"/>
</dbReference>
<evidence type="ECO:0000313" key="4">
    <source>
        <dbReference type="Proteomes" id="UP000321199"/>
    </source>
</evidence>
<evidence type="ECO:0000256" key="1">
    <source>
        <dbReference type="PROSITE-ProRule" id="PRU01076"/>
    </source>
</evidence>
<dbReference type="RefSeq" id="WP_146912814.1">
    <property type="nucleotide sequence ID" value="NZ_CP042344.1"/>
</dbReference>
<reference evidence="3 4" key="1">
    <citation type="submission" date="2019-07" db="EMBL/GenBank/DDBJ databases">
        <title>Complete genome sequence of Comamonas sp. NLF 7-7 isolated from livestock.</title>
        <authorList>
            <person name="Kim D.H."/>
            <person name="Kim J.G."/>
        </authorList>
    </citation>
    <scope>NUCLEOTIDE SEQUENCE [LARGE SCALE GENOMIC DNA]</scope>
    <source>
        <strain evidence="3 4">NLF 7-7</strain>
    </source>
</reference>
<dbReference type="KEGG" id="cof:FOZ74_09385"/>
<dbReference type="OrthoDB" id="9811597at2"/>
<dbReference type="Proteomes" id="UP000321199">
    <property type="component" value="Chromosome"/>
</dbReference>
<dbReference type="GO" id="GO:0003677">
    <property type="term" value="F:DNA binding"/>
    <property type="evidence" value="ECO:0007669"/>
    <property type="project" value="UniProtKB-UniRule"/>
</dbReference>
<dbReference type="EMBL" id="CP042344">
    <property type="protein sequence ID" value="QEA13222.1"/>
    <property type="molecule type" value="Genomic_DNA"/>
</dbReference>
<dbReference type="InterPro" id="IPR037914">
    <property type="entry name" value="SpoVT-AbrB_sf"/>
</dbReference>
<sequence length="79" mass="8412">MTAATLTSKGQITIPASVREALQVTTGDRVEFVLVAPGRYEFVAAHRDVSELKGLFGPVRKPVSIEEMNAAIARRGAAS</sequence>
<dbReference type="Gene3D" id="2.10.260.10">
    <property type="match status" value="1"/>
</dbReference>